<sequence>MTAASTGGCDGGGGGVGGASPAAPRAMKRELAFALQSLSEITASPGRTRSGRSLTSPAVPSSPAAKRRKNARSDPPPPDLVSPPTPPLDAEAPKAAPNHAHDALPTEDAALVPTPTEDAALVPTPEVAYLDSPLDAPPTPEVACQDASDAPPLDAEVLPEAPPLHAEVLPEVSHLDAEAPPLDAEPDVTHDALPLDAEVLPEVRHLDVEVPPLAAEVLPLVSHITAEAPPLDAEVLPEVSHNAPEVLPEVSRNADEAPSLAAAVLPEVSRNAAEAPSLAAEVMPEVSRNAAEAQSLAAEASPDNTAEVSPEASHGNDTIMVDAEGQPDAQGDFDLMGPCAFPLTMEKKEEDGSSAAVSPGHQTDGLPAPGKDAGSDEEPATQDAGVEPSAAPAHAMPEAEEGSDMELDAPPALPESTPVTAEDATVAASTAMADEDGATPLSTAKIKPKRRFRRSLLGLDRATAASEIIGDASLDLSATPGRRFTRSLLKPKVEAPPASSLVVVPEEPVDSTPETPPSVTKMEMKMSKKVAFLSKHPGNTRDLLSTGLLEGMPVMYIIPNSKKPVLKGVIAGCNIRCFCVKCDGSKTITTYFFELHAGSSKKHPAEYIYLANGNRLRDVLRACESSPLDSLDKTIQSCIDPMLIRTRMNCLNCNGELPSQAEEQFLCHDCCPESNQPQDPTSPLACSKSSSSLTPSSKESLLKRMSASKGASTGKVTTKDTGLHKLVFKVLLDGTEVNYYVDGQKKIDGYIKDQRIYCNHCNKVVSPSAFEAHAGEGSRRKPYDNIFTSNGVSLHELSMSISKDMQLSERETDDLCRECGLGGDIFPCRMCPRSFHPACVGLPVVPSEEWFCDNCTILVQKEKALAANKNAKAAGRQAGVDSIEQILKRAIRIVPICDDLGGCALCKKKDFNNAVFDERTVILCDQCEKEYHVGCLRSEWQVDLKELPEGEWFCCDSCSEIRSSLDKMISEGAQPLSESDVDIIRKKHESKGLVMDANTEIRWQLVAGRSATEDGNSLLSSAVPVIHQSFDPIIEAHTGRDLIPEMVHGRRPKEGMPGQDYSGMYCAVLTVGSTVVSAALLRVMGGDVAELPLVATSMDLQGLGYFQVLFSCIERLLVSLKVKHFMLPAAHEAEAIWMKKFGFSKIPQDQMEAYLNGGHLTVFHGTLNLYKAIPLPES</sequence>
<dbReference type="PANTHER" id="PTHR47025:SF11">
    <property type="entry name" value="OS06G0101000 PROTEIN"/>
    <property type="match status" value="1"/>
</dbReference>
<keyword evidence="5" id="KW-0539">Nucleus</keyword>
<dbReference type="InterPro" id="IPR019786">
    <property type="entry name" value="Zinc_finger_PHD-type_CS"/>
</dbReference>
<evidence type="ECO:0000256" key="7">
    <source>
        <dbReference type="SAM" id="MobiDB-lite"/>
    </source>
</evidence>
<evidence type="ECO:0000256" key="4">
    <source>
        <dbReference type="ARBA" id="ARBA00022833"/>
    </source>
</evidence>
<feature type="compositionally biased region" description="Pro residues" evidence="7">
    <location>
        <begin position="74"/>
        <end position="87"/>
    </location>
</feature>
<name>A0A8I7BHX6_HORVV</name>
<dbReference type="InterPro" id="IPR056511">
    <property type="entry name" value="IDM1_C"/>
</dbReference>
<keyword evidence="3 6" id="KW-0863">Zinc-finger</keyword>
<dbReference type="SUPFAM" id="SSF55729">
    <property type="entry name" value="Acyl-CoA N-acyltransferases (Nat)"/>
    <property type="match status" value="1"/>
</dbReference>
<reference evidence="9" key="3">
    <citation type="submission" date="2022-01" db="UniProtKB">
        <authorList>
            <consortium name="EnsemblPlants"/>
        </authorList>
    </citation>
    <scope>IDENTIFICATION</scope>
    <source>
        <strain evidence="9">subsp. vulgare</strain>
    </source>
</reference>
<feature type="domain" description="PHD-type" evidence="8">
    <location>
        <begin position="813"/>
        <end position="858"/>
    </location>
</feature>
<dbReference type="PROSITE" id="PS50016">
    <property type="entry name" value="ZF_PHD_2"/>
    <property type="match status" value="1"/>
</dbReference>
<dbReference type="GO" id="GO:0005634">
    <property type="term" value="C:nucleus"/>
    <property type="evidence" value="ECO:0000318"/>
    <property type="project" value="GO_Central"/>
</dbReference>
<feature type="compositionally biased region" description="Low complexity" evidence="7">
    <location>
        <begin position="387"/>
        <end position="396"/>
    </location>
</feature>
<feature type="compositionally biased region" description="Low complexity" evidence="7">
    <location>
        <begin position="290"/>
        <end position="301"/>
    </location>
</feature>
<gene>
    <name evidence="9" type="primary">LOC123413187</name>
</gene>
<evidence type="ECO:0000256" key="3">
    <source>
        <dbReference type="ARBA" id="ARBA00022771"/>
    </source>
</evidence>
<dbReference type="SUPFAM" id="SSF57903">
    <property type="entry name" value="FYVE/PHD zinc finger"/>
    <property type="match status" value="2"/>
</dbReference>
<evidence type="ECO:0000256" key="5">
    <source>
        <dbReference type="ARBA" id="ARBA00023242"/>
    </source>
</evidence>
<evidence type="ECO:0000256" key="6">
    <source>
        <dbReference type="PROSITE-ProRule" id="PRU00146"/>
    </source>
</evidence>
<dbReference type="GO" id="GO:0045944">
    <property type="term" value="P:positive regulation of transcription by RNA polymerase II"/>
    <property type="evidence" value="ECO:0000318"/>
    <property type="project" value="GO_Central"/>
</dbReference>
<feature type="region of interest" description="Disordered" evidence="7">
    <location>
        <begin position="40"/>
        <end position="164"/>
    </location>
</feature>
<feature type="region of interest" description="Disordered" evidence="7">
    <location>
        <begin position="681"/>
        <end position="717"/>
    </location>
</feature>
<dbReference type="EnsemblPlants" id="HORVU.MOREX.r3.7HG0634470.1">
    <property type="protein sequence ID" value="HORVU.MOREX.r3.7HG0634470.1"/>
    <property type="gene ID" value="HORVU.MOREX.r3.7HG0634470"/>
</dbReference>
<evidence type="ECO:0000256" key="1">
    <source>
        <dbReference type="ARBA" id="ARBA00004123"/>
    </source>
</evidence>
<feature type="region of interest" description="Disordered" evidence="7">
    <location>
        <begin position="284"/>
        <end position="425"/>
    </location>
</feature>
<dbReference type="Pfam" id="PF00628">
    <property type="entry name" value="PHD"/>
    <property type="match status" value="1"/>
</dbReference>
<keyword evidence="2" id="KW-0479">Metal-binding</keyword>
<dbReference type="PANTHER" id="PTHR47025">
    <property type="entry name" value="AUTOIMMUNE REGULATOR"/>
    <property type="match status" value="1"/>
</dbReference>
<dbReference type="InterPro" id="IPR013083">
    <property type="entry name" value="Znf_RING/FYVE/PHD"/>
</dbReference>
<proteinExistence type="predicted"/>
<dbReference type="GO" id="GO:0008270">
    <property type="term" value="F:zinc ion binding"/>
    <property type="evidence" value="ECO:0007669"/>
    <property type="project" value="UniProtKB-KW"/>
</dbReference>
<dbReference type="Gramene" id="HORVU.MOREX.r3.7HG0634470.1">
    <property type="protein sequence ID" value="HORVU.MOREX.r3.7HG0634470.1"/>
    <property type="gene ID" value="HORVU.MOREX.r3.7HG0634470"/>
</dbReference>
<evidence type="ECO:0000259" key="8">
    <source>
        <dbReference type="PROSITE" id="PS50016"/>
    </source>
</evidence>
<dbReference type="GO" id="GO:0003682">
    <property type="term" value="F:chromatin binding"/>
    <property type="evidence" value="ECO:0000318"/>
    <property type="project" value="GO_Central"/>
</dbReference>
<keyword evidence="4" id="KW-0862">Zinc</keyword>
<dbReference type="Pfam" id="PF23209">
    <property type="entry name" value="IDM1_C"/>
    <property type="match status" value="1"/>
</dbReference>
<dbReference type="RefSeq" id="XP_044962071.1">
    <property type="nucleotide sequence ID" value="XM_045106136.1"/>
</dbReference>
<dbReference type="Proteomes" id="UP000011116">
    <property type="component" value="Chromosome 7H"/>
</dbReference>
<reference evidence="10" key="1">
    <citation type="journal article" date="2012" name="Nature">
        <title>A physical, genetic and functional sequence assembly of the barley genome.</title>
        <authorList>
            <consortium name="The International Barley Genome Sequencing Consortium"/>
            <person name="Mayer K.F."/>
            <person name="Waugh R."/>
            <person name="Brown J.W."/>
            <person name="Schulman A."/>
            <person name="Langridge P."/>
            <person name="Platzer M."/>
            <person name="Fincher G.B."/>
            <person name="Muehlbauer G.J."/>
            <person name="Sato K."/>
            <person name="Close T.J."/>
            <person name="Wise R.P."/>
            <person name="Stein N."/>
        </authorList>
    </citation>
    <scope>NUCLEOTIDE SEQUENCE [LARGE SCALE GENOMIC DNA]</scope>
    <source>
        <strain evidence="10">cv. Morex</strain>
    </source>
</reference>
<feature type="compositionally biased region" description="Polar residues" evidence="7">
    <location>
        <begin position="40"/>
        <end position="59"/>
    </location>
</feature>
<dbReference type="Pfam" id="PF16135">
    <property type="entry name" value="TDBD"/>
    <property type="match status" value="2"/>
</dbReference>
<dbReference type="GeneID" id="123413187"/>
<feature type="compositionally biased region" description="Low complexity" evidence="7">
    <location>
        <begin position="681"/>
        <end position="699"/>
    </location>
</feature>
<comment type="subcellular location">
    <subcellularLocation>
        <location evidence="1">Nucleus</location>
    </subcellularLocation>
</comment>
<dbReference type="GO" id="GO:0042393">
    <property type="term" value="F:histone binding"/>
    <property type="evidence" value="ECO:0000318"/>
    <property type="project" value="GO_Central"/>
</dbReference>
<feature type="compositionally biased region" description="Gly residues" evidence="7">
    <location>
        <begin position="8"/>
        <end position="18"/>
    </location>
</feature>
<evidence type="ECO:0000313" key="9">
    <source>
        <dbReference type="EnsemblPlants" id="HORVU.MOREX.r3.7HG0634470.1"/>
    </source>
</evidence>
<keyword evidence="10" id="KW-1185">Reference proteome</keyword>
<dbReference type="InterPro" id="IPR019787">
    <property type="entry name" value="Znf_PHD-finger"/>
</dbReference>
<dbReference type="InterPro" id="IPR001965">
    <property type="entry name" value="Znf_PHD"/>
</dbReference>
<dbReference type="InterPro" id="IPR011011">
    <property type="entry name" value="Znf_FYVE_PHD"/>
</dbReference>
<dbReference type="AlphaFoldDB" id="A0A8I7BHX6"/>
<dbReference type="Gene3D" id="3.30.40.10">
    <property type="entry name" value="Zinc/RING finger domain, C3HC4 (zinc finger)"/>
    <property type="match status" value="2"/>
</dbReference>
<evidence type="ECO:0000313" key="10">
    <source>
        <dbReference type="Proteomes" id="UP000011116"/>
    </source>
</evidence>
<reference evidence="9" key="2">
    <citation type="submission" date="2020-10" db="EMBL/GenBank/DDBJ databases">
        <authorList>
            <person name="Scholz U."/>
            <person name="Mascher M."/>
            <person name="Fiebig A."/>
        </authorList>
    </citation>
    <scope>NUCLEOTIDE SEQUENCE [LARGE SCALE GENOMIC DNA]</scope>
    <source>
        <strain evidence="9">cv. Morex</strain>
    </source>
</reference>
<feature type="compositionally biased region" description="Acidic residues" evidence="7">
    <location>
        <begin position="398"/>
        <end position="407"/>
    </location>
</feature>
<accession>A0A8I7BHX6</accession>
<evidence type="ECO:0000256" key="2">
    <source>
        <dbReference type="ARBA" id="ARBA00022723"/>
    </source>
</evidence>
<organism evidence="9 10">
    <name type="scientific">Hordeum vulgare subsp. vulgare</name>
    <name type="common">Domesticated barley</name>
    <dbReference type="NCBI Taxonomy" id="112509"/>
    <lineage>
        <taxon>Eukaryota</taxon>
        <taxon>Viridiplantae</taxon>
        <taxon>Streptophyta</taxon>
        <taxon>Embryophyta</taxon>
        <taxon>Tracheophyta</taxon>
        <taxon>Spermatophyta</taxon>
        <taxon>Magnoliopsida</taxon>
        <taxon>Liliopsida</taxon>
        <taxon>Poales</taxon>
        <taxon>Poaceae</taxon>
        <taxon>BOP clade</taxon>
        <taxon>Pooideae</taxon>
        <taxon>Triticodae</taxon>
        <taxon>Triticeae</taxon>
        <taxon>Hordeinae</taxon>
        <taxon>Hordeum</taxon>
    </lineage>
</organism>
<dbReference type="Gramene" id="HORVU.MOREX.r2.7HG0527020.1">
    <property type="protein sequence ID" value="HORVU.MOREX.r2.7HG0527020.1"/>
    <property type="gene ID" value="HORVU.MOREX.r2.7HG0527020"/>
</dbReference>
<dbReference type="InterPro" id="IPR032308">
    <property type="entry name" value="TDBD"/>
</dbReference>
<dbReference type="PROSITE" id="PS01359">
    <property type="entry name" value="ZF_PHD_1"/>
    <property type="match status" value="2"/>
</dbReference>
<dbReference type="SMART" id="SM00249">
    <property type="entry name" value="PHD"/>
    <property type="match status" value="2"/>
</dbReference>
<dbReference type="SMR" id="A0A8I7BHX6"/>
<feature type="region of interest" description="Disordered" evidence="7">
    <location>
        <begin position="1"/>
        <end position="24"/>
    </location>
</feature>
<dbReference type="InterPro" id="IPR016181">
    <property type="entry name" value="Acyl_CoA_acyltransferase"/>
</dbReference>
<protein>
    <recommendedName>
        <fullName evidence="8">PHD-type domain-containing protein</fullName>
    </recommendedName>
</protein>
<dbReference type="GO" id="GO:0000977">
    <property type="term" value="F:RNA polymerase II transcription regulatory region sequence-specific DNA binding"/>
    <property type="evidence" value="ECO:0000318"/>
    <property type="project" value="GO_Central"/>
</dbReference>